<keyword evidence="1" id="KW-1133">Transmembrane helix</keyword>
<evidence type="ECO:0000256" key="1">
    <source>
        <dbReference type="SAM" id="Phobius"/>
    </source>
</evidence>
<reference evidence="2 3" key="1">
    <citation type="submission" date="2016-11" db="EMBL/GenBank/DDBJ databases">
        <title>complete genome sequence of Bifidobacterium choerinum strain FMB-1.</title>
        <authorList>
            <person name="Park C.-S."/>
            <person name="Jung D.-H."/>
            <person name="Choi D.-S."/>
        </authorList>
    </citation>
    <scope>NUCLEOTIDE SEQUENCE [LARGE SCALE GENOMIC DNA]</scope>
    <source>
        <strain evidence="2 3">FMB-1</strain>
    </source>
</reference>
<gene>
    <name evidence="2" type="ORF">BcFMB_00040</name>
</gene>
<dbReference type="Proteomes" id="UP000229907">
    <property type="component" value="Chromosome"/>
</dbReference>
<proteinExistence type="predicted"/>
<dbReference type="RefSeq" id="WP_157774952.1">
    <property type="nucleotide sequence ID" value="NZ_CP018044.1"/>
</dbReference>
<dbReference type="AlphaFoldDB" id="A0A2D3D3D6"/>
<feature type="transmembrane region" description="Helical" evidence="1">
    <location>
        <begin position="7"/>
        <end position="25"/>
    </location>
</feature>
<feature type="transmembrane region" description="Helical" evidence="1">
    <location>
        <begin position="37"/>
        <end position="57"/>
    </location>
</feature>
<evidence type="ECO:0000313" key="2">
    <source>
        <dbReference type="EMBL" id="ATU19593.1"/>
    </source>
</evidence>
<evidence type="ECO:0000313" key="3">
    <source>
        <dbReference type="Proteomes" id="UP000229907"/>
    </source>
</evidence>
<accession>A0A2D3D3D6</accession>
<organism evidence="2 3">
    <name type="scientific">Bifidobacterium choerinum</name>
    <dbReference type="NCBI Taxonomy" id="35760"/>
    <lineage>
        <taxon>Bacteria</taxon>
        <taxon>Bacillati</taxon>
        <taxon>Actinomycetota</taxon>
        <taxon>Actinomycetes</taxon>
        <taxon>Bifidobacteriales</taxon>
        <taxon>Bifidobacteriaceae</taxon>
        <taxon>Bifidobacterium</taxon>
    </lineage>
</organism>
<dbReference type="EMBL" id="CP018044">
    <property type="protein sequence ID" value="ATU19593.1"/>
    <property type="molecule type" value="Genomic_DNA"/>
</dbReference>
<protein>
    <submittedName>
        <fullName evidence="2">Uncharacterized protein</fullName>
    </submittedName>
</protein>
<keyword evidence="1" id="KW-0812">Transmembrane</keyword>
<dbReference type="KEGG" id="bcho:BcFMB_00040"/>
<keyword evidence="1" id="KW-0472">Membrane</keyword>
<name>A0A2D3D3D6_9BIFI</name>
<sequence length="75" mass="7812">MSDITRTVLYTISVLATGLCIGLATHPTTPTAGVSTFFTAGMLILAIACAVCALRILCAEPSTDPKPETRNKGDE</sequence>